<comment type="pathway">
    <text evidence="7">Cofactor biosynthesis; tetrahydrofolate biosynthesis; 4-aminobenzoate from chorismate: step 2/2.</text>
</comment>
<dbReference type="InterPro" id="IPR017824">
    <property type="entry name" value="Aminodeoxychorismate_lyase_IV"/>
</dbReference>
<dbReference type="InterPro" id="IPR043132">
    <property type="entry name" value="BCAT-like_C"/>
</dbReference>
<accession>A0ABZ0JW65</accession>
<evidence type="ECO:0000256" key="8">
    <source>
        <dbReference type="ARBA" id="ARBA00035676"/>
    </source>
</evidence>
<comment type="subunit">
    <text evidence="3">Homodimer.</text>
</comment>
<dbReference type="Proteomes" id="UP001529491">
    <property type="component" value="Chromosome"/>
</dbReference>
<dbReference type="InterPro" id="IPR050571">
    <property type="entry name" value="Class-IV_PLP-Dep_Aminotrnsfr"/>
</dbReference>
<evidence type="ECO:0000313" key="14">
    <source>
        <dbReference type="Proteomes" id="UP001529491"/>
    </source>
</evidence>
<dbReference type="PANTHER" id="PTHR42743">
    <property type="entry name" value="AMINO-ACID AMINOTRANSFERASE"/>
    <property type="match status" value="1"/>
</dbReference>
<evidence type="ECO:0000256" key="9">
    <source>
        <dbReference type="ARBA" id="ARBA00049529"/>
    </source>
</evidence>
<keyword evidence="14" id="KW-1185">Reference proteome</keyword>
<keyword evidence="6 13" id="KW-0456">Lyase</keyword>
<dbReference type="EMBL" id="CP136522">
    <property type="protein sequence ID" value="WOT03798.1"/>
    <property type="molecule type" value="Genomic_DNA"/>
</dbReference>
<dbReference type="GO" id="GO:0008696">
    <property type="term" value="F:4-amino-4-deoxychorismate lyase activity"/>
    <property type="evidence" value="ECO:0007669"/>
    <property type="project" value="UniProtKB-EC"/>
</dbReference>
<dbReference type="SUPFAM" id="SSF56752">
    <property type="entry name" value="D-aminoacid aminotransferase-like PLP-dependent enzymes"/>
    <property type="match status" value="1"/>
</dbReference>
<evidence type="ECO:0000256" key="10">
    <source>
        <dbReference type="NCBIfam" id="TIGR03461"/>
    </source>
</evidence>
<dbReference type="NCBIfam" id="TIGR03461">
    <property type="entry name" value="pabC_Proteo"/>
    <property type="match status" value="1"/>
</dbReference>
<comment type="similarity">
    <text evidence="2 11">Belongs to the class-IV pyridoxal-phosphate-dependent aminotransferase family.</text>
</comment>
<evidence type="ECO:0000256" key="12">
    <source>
        <dbReference type="RuleBase" id="RU004516"/>
    </source>
</evidence>
<sequence length="272" mass="30487">MPTVWVNGQADAFINPFDRGLAYGDGLFATMRVHKGEVQFIESHFLRLAQGALRLGFQWQPSTSLKQRLLQCAADHPQSCIKILLSRGVGGRGYMPVTSNPAINEIISVHPIPDIYANWQQAGINLQTADVLLARQPRLAGIKHCNRLEQVLIKSARLDNTADDWLVLDSQRNIIESSMANLFFHTETGIVTPKLSHAGVAGMMREQVIYKLLEMKFEVSITDFHIDLLPMVKHVFMTNSLLGVVDINKINQQPFKKAAYTSLLKEQLNLTL</sequence>
<evidence type="ECO:0000256" key="6">
    <source>
        <dbReference type="ARBA" id="ARBA00023239"/>
    </source>
</evidence>
<evidence type="ECO:0000313" key="13">
    <source>
        <dbReference type="EMBL" id="WOT03798.1"/>
    </source>
</evidence>
<dbReference type="InterPro" id="IPR036038">
    <property type="entry name" value="Aminotransferase-like"/>
</dbReference>
<comment type="cofactor">
    <cofactor evidence="1 12">
        <name>pyridoxal 5'-phosphate</name>
        <dbReference type="ChEBI" id="CHEBI:597326"/>
    </cofactor>
</comment>
<evidence type="ECO:0000256" key="4">
    <source>
        <dbReference type="ARBA" id="ARBA00022898"/>
    </source>
</evidence>
<dbReference type="Gene3D" id="3.20.10.10">
    <property type="entry name" value="D-amino Acid Aminotransferase, subunit A, domain 2"/>
    <property type="match status" value="1"/>
</dbReference>
<keyword evidence="5" id="KW-0289">Folate biosynthesis</keyword>
<evidence type="ECO:0000256" key="1">
    <source>
        <dbReference type="ARBA" id="ARBA00001933"/>
    </source>
</evidence>
<evidence type="ECO:0000256" key="11">
    <source>
        <dbReference type="RuleBase" id="RU004106"/>
    </source>
</evidence>
<name>A0ABZ0JW65_9GAMM</name>
<dbReference type="RefSeq" id="WP_310471421.1">
    <property type="nucleotide sequence ID" value="NZ_CP136522.1"/>
</dbReference>
<comment type="catalytic activity">
    <reaction evidence="9">
        <text>4-amino-4-deoxychorismate = 4-aminobenzoate + pyruvate + H(+)</text>
        <dbReference type="Rhea" id="RHEA:16201"/>
        <dbReference type="ChEBI" id="CHEBI:15361"/>
        <dbReference type="ChEBI" id="CHEBI:15378"/>
        <dbReference type="ChEBI" id="CHEBI:17836"/>
        <dbReference type="ChEBI" id="CHEBI:58406"/>
        <dbReference type="EC" id="4.1.3.38"/>
    </reaction>
</comment>
<dbReference type="Pfam" id="PF01063">
    <property type="entry name" value="Aminotran_4"/>
    <property type="match status" value="1"/>
</dbReference>
<proteinExistence type="inferred from homology"/>
<reference evidence="13 14" key="1">
    <citation type="submission" date="2023-10" db="EMBL/GenBank/DDBJ databases">
        <title>Complete genome sequence of Shewanella sp. DAU334.</title>
        <authorList>
            <person name="Lee Y.-S."/>
            <person name="Jeong H.-R."/>
            <person name="Hwang E.-J."/>
            <person name="Choi Y.-L."/>
            <person name="Kim G.-D."/>
        </authorList>
    </citation>
    <scope>NUCLEOTIDE SEQUENCE [LARGE SCALE GENOMIC DNA]</scope>
    <source>
        <strain evidence="13 14">DAU334</strain>
    </source>
</reference>
<dbReference type="InterPro" id="IPR043131">
    <property type="entry name" value="BCAT-like_N"/>
</dbReference>
<gene>
    <name evidence="13" type="primary">pabC</name>
    <name evidence="13" type="ORF">RGE70_10620</name>
</gene>
<dbReference type="PROSITE" id="PS00770">
    <property type="entry name" value="AA_TRANSFER_CLASS_4"/>
    <property type="match status" value="1"/>
</dbReference>
<dbReference type="NCBIfam" id="NF004761">
    <property type="entry name" value="PRK06092.1"/>
    <property type="match status" value="1"/>
</dbReference>
<evidence type="ECO:0000256" key="2">
    <source>
        <dbReference type="ARBA" id="ARBA00009320"/>
    </source>
</evidence>
<protein>
    <recommendedName>
        <fullName evidence="8 10">Aminodeoxychorismate lyase</fullName>
        <ecNumber evidence="8 10">4.1.3.38</ecNumber>
    </recommendedName>
</protein>
<dbReference type="Gene3D" id="3.30.470.10">
    <property type="match status" value="1"/>
</dbReference>
<organism evidence="13 14">
    <name type="scientific">Shewanella youngdeokensis</name>
    <dbReference type="NCBI Taxonomy" id="2999068"/>
    <lineage>
        <taxon>Bacteria</taxon>
        <taxon>Pseudomonadati</taxon>
        <taxon>Pseudomonadota</taxon>
        <taxon>Gammaproteobacteria</taxon>
        <taxon>Alteromonadales</taxon>
        <taxon>Shewanellaceae</taxon>
        <taxon>Shewanella</taxon>
    </lineage>
</organism>
<evidence type="ECO:0000256" key="7">
    <source>
        <dbReference type="ARBA" id="ARBA00035633"/>
    </source>
</evidence>
<dbReference type="CDD" id="cd01559">
    <property type="entry name" value="ADCL_like"/>
    <property type="match status" value="1"/>
</dbReference>
<dbReference type="InterPro" id="IPR018300">
    <property type="entry name" value="Aminotrans_IV_CS"/>
</dbReference>
<keyword evidence="4 12" id="KW-0663">Pyridoxal phosphate</keyword>
<dbReference type="EC" id="4.1.3.38" evidence="8 10"/>
<evidence type="ECO:0000256" key="3">
    <source>
        <dbReference type="ARBA" id="ARBA00011738"/>
    </source>
</evidence>
<dbReference type="InterPro" id="IPR001544">
    <property type="entry name" value="Aminotrans_IV"/>
</dbReference>
<evidence type="ECO:0000256" key="5">
    <source>
        <dbReference type="ARBA" id="ARBA00022909"/>
    </source>
</evidence>
<dbReference type="PANTHER" id="PTHR42743:SF2">
    <property type="entry name" value="AMINODEOXYCHORISMATE LYASE"/>
    <property type="match status" value="1"/>
</dbReference>